<evidence type="ECO:0000256" key="3">
    <source>
        <dbReference type="ARBA" id="ARBA00022989"/>
    </source>
</evidence>
<dbReference type="KEGG" id="hfv:R50_2268"/>
<evidence type="ECO:0000256" key="4">
    <source>
        <dbReference type="ARBA" id="ARBA00023136"/>
    </source>
</evidence>
<keyword evidence="4 5" id="KW-0472">Membrane</keyword>
<comment type="subcellular location">
    <subcellularLocation>
        <location evidence="1">Membrane</location>
        <topology evidence="1">Multi-pass membrane protein</topology>
    </subcellularLocation>
</comment>
<feature type="transmembrane region" description="Helical" evidence="5">
    <location>
        <begin position="48"/>
        <end position="70"/>
    </location>
</feature>
<feature type="transmembrane region" description="Helical" evidence="5">
    <location>
        <begin position="162"/>
        <end position="181"/>
    </location>
</feature>
<dbReference type="Proteomes" id="UP000503399">
    <property type="component" value="Chromosome"/>
</dbReference>
<feature type="transmembrane region" description="Helical" evidence="5">
    <location>
        <begin position="233"/>
        <end position="259"/>
    </location>
</feature>
<evidence type="ECO:0000313" key="7">
    <source>
        <dbReference type="EMBL" id="CAB1129765.1"/>
    </source>
</evidence>
<feature type="transmembrane region" description="Helical" evidence="5">
    <location>
        <begin position="91"/>
        <end position="112"/>
    </location>
</feature>
<evidence type="ECO:0000259" key="6">
    <source>
        <dbReference type="Pfam" id="PF00324"/>
    </source>
</evidence>
<feature type="domain" description="Amino acid permease/ SLC12A" evidence="6">
    <location>
        <begin position="23"/>
        <end position="370"/>
    </location>
</feature>
<feature type="transmembrane region" description="Helical" evidence="5">
    <location>
        <begin position="399"/>
        <end position="418"/>
    </location>
</feature>
<evidence type="ECO:0000256" key="5">
    <source>
        <dbReference type="SAM" id="Phobius"/>
    </source>
</evidence>
<evidence type="ECO:0000313" key="8">
    <source>
        <dbReference type="Proteomes" id="UP000503399"/>
    </source>
</evidence>
<dbReference type="GO" id="GO:0016020">
    <property type="term" value="C:membrane"/>
    <property type="evidence" value="ECO:0007669"/>
    <property type="project" value="UniProtKB-SubCell"/>
</dbReference>
<name>A0A6F8ZJ59_9FIRM</name>
<feature type="transmembrane region" description="Helical" evidence="5">
    <location>
        <begin position="279"/>
        <end position="304"/>
    </location>
</feature>
<reference evidence="7 8" key="1">
    <citation type="submission" date="2020-02" db="EMBL/GenBank/DDBJ databases">
        <authorList>
            <person name="Hogendoorn C."/>
        </authorList>
    </citation>
    <scope>NUCLEOTIDE SEQUENCE [LARGE SCALE GENOMIC DNA]</scope>
    <source>
        <strain evidence="7">R501</strain>
    </source>
</reference>
<feature type="transmembrane region" description="Helical" evidence="5">
    <location>
        <begin position="325"/>
        <end position="346"/>
    </location>
</feature>
<dbReference type="Gene3D" id="1.20.1740.10">
    <property type="entry name" value="Amino acid/polyamine transporter I"/>
    <property type="match status" value="1"/>
</dbReference>
<organism evidence="7 8">
    <name type="scientific">Candidatus Hydrogenisulfobacillus filiaventi</name>
    <dbReference type="NCBI Taxonomy" id="2707344"/>
    <lineage>
        <taxon>Bacteria</taxon>
        <taxon>Bacillati</taxon>
        <taxon>Bacillota</taxon>
        <taxon>Clostridia</taxon>
        <taxon>Eubacteriales</taxon>
        <taxon>Clostridiales Family XVII. Incertae Sedis</taxon>
        <taxon>Candidatus Hydrogenisulfobacillus</taxon>
    </lineage>
</organism>
<accession>A0A6F8ZJ59</accession>
<sequence length="473" mass="49962">MNPDPVIRSRFPLQLTLPDLSSLSISSVAPLFSLAAAGQMLVRLTGPRVLWAVLAVAVPFVLSSTIFRLLNRHFPNAGASYHWSRRVLGPTASRFQSWILLMAYFWSLPPIVIPAATQTLALAGLPRPAPPAVVLAGAGWVAFATGVLLLGSRVTARVTQAFLVLEVAAVAVLAAVGLARWHPVVAPAGPLPLRPFAVAMVVAATIVDGWEIDSYAAEEARRPRTTPGTGGMAGALLVLAYYGLAWTVLLHTVPVPVLAAHSDVLTTWAAAELPGAGRWALLPILASTAGSLWLTTFILSRALYAMGRDRLLPAPLTRLNRFHAPVWAIALPAAGALAVVAVNLAWPSVTALFNLVLSSAGFFLVLEFLFDSVTAAVFLVRQHPASWPHARDRHRHRGLLVVSVVTSLWLAGIAGLFLRYGGAAVGPGLDAVLAVLLGGGTLFSILAARRQRSAGACFIFEPEAPGPEPVPPL</sequence>
<gene>
    <name evidence="7" type="ORF">R50_2268</name>
</gene>
<dbReference type="GO" id="GO:0055085">
    <property type="term" value="P:transmembrane transport"/>
    <property type="evidence" value="ECO:0007669"/>
    <property type="project" value="InterPro"/>
</dbReference>
<proteinExistence type="predicted"/>
<keyword evidence="8" id="KW-1185">Reference proteome</keyword>
<keyword evidence="3 5" id="KW-1133">Transmembrane helix</keyword>
<dbReference type="InterPro" id="IPR004841">
    <property type="entry name" value="AA-permease/SLC12A_dom"/>
</dbReference>
<feature type="transmembrane region" description="Helical" evidence="5">
    <location>
        <begin position="424"/>
        <end position="446"/>
    </location>
</feature>
<dbReference type="PANTHER" id="PTHR42770:SF7">
    <property type="entry name" value="MEMBRANE PROTEIN"/>
    <property type="match status" value="1"/>
</dbReference>
<feature type="transmembrane region" description="Helical" evidence="5">
    <location>
        <begin position="20"/>
        <end position="42"/>
    </location>
</feature>
<feature type="transmembrane region" description="Helical" evidence="5">
    <location>
        <begin position="132"/>
        <end position="150"/>
    </location>
</feature>
<protein>
    <recommendedName>
        <fullName evidence="6">Amino acid permease/ SLC12A domain-containing protein</fullName>
    </recommendedName>
</protein>
<dbReference type="Pfam" id="PF00324">
    <property type="entry name" value="AA_permease"/>
    <property type="match status" value="1"/>
</dbReference>
<evidence type="ECO:0000256" key="2">
    <source>
        <dbReference type="ARBA" id="ARBA00022692"/>
    </source>
</evidence>
<feature type="transmembrane region" description="Helical" evidence="5">
    <location>
        <begin position="193"/>
        <end position="212"/>
    </location>
</feature>
<dbReference type="AlphaFoldDB" id="A0A6F8ZJ59"/>
<feature type="transmembrane region" description="Helical" evidence="5">
    <location>
        <begin position="352"/>
        <end position="379"/>
    </location>
</feature>
<evidence type="ECO:0000256" key="1">
    <source>
        <dbReference type="ARBA" id="ARBA00004141"/>
    </source>
</evidence>
<dbReference type="PANTHER" id="PTHR42770">
    <property type="entry name" value="AMINO ACID TRANSPORTER-RELATED"/>
    <property type="match status" value="1"/>
</dbReference>
<dbReference type="EMBL" id="LR778114">
    <property type="protein sequence ID" value="CAB1129765.1"/>
    <property type="molecule type" value="Genomic_DNA"/>
</dbReference>
<dbReference type="PIRSF" id="PIRSF006060">
    <property type="entry name" value="AA_transporter"/>
    <property type="match status" value="1"/>
</dbReference>
<dbReference type="InterPro" id="IPR050367">
    <property type="entry name" value="APC_superfamily"/>
</dbReference>
<keyword evidence="2 5" id="KW-0812">Transmembrane</keyword>